<evidence type="ECO:0000259" key="6">
    <source>
        <dbReference type="PROSITE" id="PS51323"/>
    </source>
</evidence>
<dbReference type="Gene3D" id="4.10.40.20">
    <property type="match status" value="1"/>
</dbReference>
<protein>
    <submittedName>
        <fullName evidence="8">Cysteine-rich motor neuron 1 protein</fullName>
    </submittedName>
</protein>
<dbReference type="GO" id="GO:0009966">
    <property type="term" value="P:regulation of signal transduction"/>
    <property type="evidence" value="ECO:0007669"/>
    <property type="project" value="TreeGrafter"/>
</dbReference>
<organism evidence="7 8">
    <name type="scientific">Glossina fuscipes</name>
    <dbReference type="NCBI Taxonomy" id="7396"/>
    <lineage>
        <taxon>Eukaryota</taxon>
        <taxon>Metazoa</taxon>
        <taxon>Ecdysozoa</taxon>
        <taxon>Arthropoda</taxon>
        <taxon>Hexapoda</taxon>
        <taxon>Insecta</taxon>
        <taxon>Pterygota</taxon>
        <taxon>Neoptera</taxon>
        <taxon>Endopterygota</taxon>
        <taxon>Diptera</taxon>
        <taxon>Brachycera</taxon>
        <taxon>Muscomorpha</taxon>
        <taxon>Hippoboscoidea</taxon>
        <taxon>Glossinidae</taxon>
        <taxon>Glossina</taxon>
    </lineage>
</organism>
<keyword evidence="4" id="KW-1015">Disulfide bond</keyword>
<dbReference type="KEGG" id="gfs:119632152"/>
<keyword evidence="5" id="KW-0812">Transmembrane</keyword>
<dbReference type="GeneID" id="119632152"/>
<evidence type="ECO:0000256" key="3">
    <source>
        <dbReference type="ARBA" id="ARBA00022729"/>
    </source>
</evidence>
<keyword evidence="3" id="KW-0732">Signal</keyword>
<dbReference type="PANTHER" id="PTHR14186:SF20">
    <property type="entry name" value="CYSTEINE-RICH MOTOR NEURON 1 PROTEIN-LIKE"/>
    <property type="match status" value="1"/>
</dbReference>
<feature type="domain" description="IGFBP N-terminal" evidence="6">
    <location>
        <begin position="35"/>
        <end position="111"/>
    </location>
</feature>
<sequence>MCSKTQFCFLNLRTYLIYLCCYLLIVVAAGSRTVNGLKCYCNPKECDVIRSLDCPGKGMMLWDPCKCCRICAKTLGETCGGPGEFSGQCESPLQCVIKLPISNGLGVCMDLTFSSINAIWPSTYQHEHQQHHLKNCTNSETIYIESGCEITNKRCQCWPTLTVCQNDVNAGIGTIDIRWHFKTIEDCQLNLQNLIKLEMEFDEDYTVSPTTTFTYKKLRRKRRSSKKRRFYVFH</sequence>
<proteinExistence type="predicted"/>
<feature type="transmembrane region" description="Helical" evidence="5">
    <location>
        <begin position="12"/>
        <end position="31"/>
    </location>
</feature>
<evidence type="ECO:0000256" key="2">
    <source>
        <dbReference type="ARBA" id="ARBA00022525"/>
    </source>
</evidence>
<name>A0A8U0W6N6_9MUSC</name>
<reference evidence="8" key="1">
    <citation type="submission" date="2025-08" db="UniProtKB">
        <authorList>
            <consortium name="RefSeq"/>
        </authorList>
    </citation>
    <scope>IDENTIFICATION</scope>
    <source>
        <tissue evidence="8">Whole body pupa</tissue>
    </source>
</reference>
<dbReference type="InterPro" id="IPR011390">
    <property type="entry name" value="IGFBP_rP_mac25"/>
</dbReference>
<evidence type="ECO:0000256" key="4">
    <source>
        <dbReference type="ARBA" id="ARBA00023157"/>
    </source>
</evidence>
<dbReference type="GO" id="GO:0005520">
    <property type="term" value="F:insulin-like growth factor binding"/>
    <property type="evidence" value="ECO:0007669"/>
    <property type="project" value="InterPro"/>
</dbReference>
<dbReference type="PROSITE" id="PS51323">
    <property type="entry name" value="IGFBP_N_2"/>
    <property type="match status" value="1"/>
</dbReference>
<gene>
    <name evidence="8" type="primary">LOC119632152</name>
</gene>
<accession>A0A8U0W6N6</accession>
<dbReference type="PANTHER" id="PTHR14186">
    <property type="entry name" value="INSULIN-LIKE GROWTH FACTOR BINDING PROTEIN-RELATED"/>
    <property type="match status" value="1"/>
</dbReference>
<dbReference type="GO" id="GO:0001558">
    <property type="term" value="P:regulation of cell growth"/>
    <property type="evidence" value="ECO:0007669"/>
    <property type="project" value="InterPro"/>
</dbReference>
<dbReference type="Proteomes" id="UP000092443">
    <property type="component" value="Unplaced"/>
</dbReference>
<keyword evidence="7" id="KW-1185">Reference proteome</keyword>
<evidence type="ECO:0000256" key="1">
    <source>
        <dbReference type="ARBA" id="ARBA00004613"/>
    </source>
</evidence>
<keyword evidence="5" id="KW-0472">Membrane</keyword>
<dbReference type="Pfam" id="PF00219">
    <property type="entry name" value="IGFBP"/>
    <property type="match status" value="1"/>
</dbReference>
<dbReference type="FunFam" id="4.10.40.20:FF:000008">
    <property type="entry name" value="Crimpy, isoform C"/>
    <property type="match status" value="1"/>
</dbReference>
<dbReference type="GO" id="GO:0005576">
    <property type="term" value="C:extracellular region"/>
    <property type="evidence" value="ECO:0007669"/>
    <property type="project" value="UniProtKB-SubCell"/>
</dbReference>
<dbReference type="RefSeq" id="XP_037880858.1">
    <property type="nucleotide sequence ID" value="XM_038024930.1"/>
</dbReference>
<dbReference type="SUPFAM" id="SSF57184">
    <property type="entry name" value="Growth factor receptor domain"/>
    <property type="match status" value="1"/>
</dbReference>
<keyword evidence="2" id="KW-0964">Secreted</keyword>
<evidence type="ECO:0000313" key="7">
    <source>
        <dbReference type="Proteomes" id="UP000092443"/>
    </source>
</evidence>
<comment type="subcellular location">
    <subcellularLocation>
        <location evidence="1">Secreted</location>
    </subcellularLocation>
</comment>
<evidence type="ECO:0000256" key="5">
    <source>
        <dbReference type="SAM" id="Phobius"/>
    </source>
</evidence>
<evidence type="ECO:0000313" key="8">
    <source>
        <dbReference type="RefSeq" id="XP_037880858.1"/>
    </source>
</evidence>
<keyword evidence="5" id="KW-1133">Transmembrane helix</keyword>
<dbReference type="InterPro" id="IPR000867">
    <property type="entry name" value="IGFBP-like"/>
</dbReference>
<dbReference type="InterPro" id="IPR009030">
    <property type="entry name" value="Growth_fac_rcpt_cys_sf"/>
</dbReference>
<dbReference type="AlphaFoldDB" id="A0A8U0W6N6"/>